<gene>
    <name evidence="1" type="ORF">GE061_008421</name>
</gene>
<name>A0A6A4IS26_APOLU</name>
<protein>
    <submittedName>
        <fullName evidence="1">Uncharacterized protein</fullName>
    </submittedName>
</protein>
<proteinExistence type="predicted"/>
<keyword evidence="2" id="KW-1185">Reference proteome</keyword>
<dbReference type="AlphaFoldDB" id="A0A6A4IS26"/>
<reference evidence="1" key="1">
    <citation type="journal article" date="2021" name="Mol. Ecol. Resour.">
        <title>Apolygus lucorum genome provides insights into omnivorousness and mesophyll feeding.</title>
        <authorList>
            <person name="Liu Y."/>
            <person name="Liu H."/>
            <person name="Wang H."/>
            <person name="Huang T."/>
            <person name="Liu B."/>
            <person name="Yang B."/>
            <person name="Yin L."/>
            <person name="Li B."/>
            <person name="Zhang Y."/>
            <person name="Zhang S."/>
            <person name="Jiang F."/>
            <person name="Zhang X."/>
            <person name="Ren Y."/>
            <person name="Wang B."/>
            <person name="Wang S."/>
            <person name="Lu Y."/>
            <person name="Wu K."/>
            <person name="Fan W."/>
            <person name="Wang G."/>
        </authorList>
    </citation>
    <scope>NUCLEOTIDE SEQUENCE</scope>
    <source>
        <strain evidence="1">12Hb</strain>
    </source>
</reference>
<comment type="caution">
    <text evidence="1">The sequence shown here is derived from an EMBL/GenBank/DDBJ whole genome shotgun (WGS) entry which is preliminary data.</text>
</comment>
<evidence type="ECO:0000313" key="1">
    <source>
        <dbReference type="EMBL" id="KAF6198669.1"/>
    </source>
</evidence>
<sequence length="421" mass="47271">MSSIISTFLRQFPRSFVRTKTAVSNVHLNLVYSRQLRPFSSPVGTKASKPDPGKGKGPISWKEKRKKVYNSSKYVGYRQEGILALYNIKDRGKAVCYGIFVDDLKALFPCECLSAGKDPGDVATPYSHPEPAKPVYPVDLKLYEVGLMSYEFNHDDAFDNRETIKDVTLHPGCNGSYLVNFAAVTLSGPLAHSRLVWINSDQYRLMTWQSRNALHSSQTTGICMLLRWVPNESTYLKLEEGIMKMVVDVVKNNMYIVTPERVVFANWYQCIHNVCPIEKPDPKTPNPAPRNLDKYCFNNNSASRHCANWLVKDQNTCNVTVGTPIFCDMGHTFQGVIGLVTKAATGCFNNYAVVAGIQDALELVKDDLRIVNAPQYKETVQWWKKFHRAAFSYDDPDGLSSSSVVVISIFLVISTIVISKL</sequence>
<dbReference type="EMBL" id="WIXP02000016">
    <property type="protein sequence ID" value="KAF6198669.1"/>
    <property type="molecule type" value="Genomic_DNA"/>
</dbReference>
<organism evidence="1 2">
    <name type="scientific">Apolygus lucorum</name>
    <name type="common">Small green plant bug</name>
    <name type="synonym">Lygocoris lucorum</name>
    <dbReference type="NCBI Taxonomy" id="248454"/>
    <lineage>
        <taxon>Eukaryota</taxon>
        <taxon>Metazoa</taxon>
        <taxon>Ecdysozoa</taxon>
        <taxon>Arthropoda</taxon>
        <taxon>Hexapoda</taxon>
        <taxon>Insecta</taxon>
        <taxon>Pterygota</taxon>
        <taxon>Neoptera</taxon>
        <taxon>Paraneoptera</taxon>
        <taxon>Hemiptera</taxon>
        <taxon>Heteroptera</taxon>
        <taxon>Panheteroptera</taxon>
        <taxon>Cimicomorpha</taxon>
        <taxon>Miridae</taxon>
        <taxon>Mirini</taxon>
        <taxon>Apolygus</taxon>
    </lineage>
</organism>
<dbReference type="Proteomes" id="UP000466442">
    <property type="component" value="Linkage Group LG16"/>
</dbReference>
<accession>A0A6A4IS26</accession>
<evidence type="ECO:0000313" key="2">
    <source>
        <dbReference type="Proteomes" id="UP000466442"/>
    </source>
</evidence>